<dbReference type="Proteomes" id="UP001187471">
    <property type="component" value="Unassembled WGS sequence"/>
</dbReference>
<dbReference type="Pfam" id="PF03000">
    <property type="entry name" value="NPH3"/>
    <property type="match status" value="1"/>
</dbReference>
<dbReference type="PROSITE" id="PS51649">
    <property type="entry name" value="NPH3"/>
    <property type="match status" value="1"/>
</dbReference>
<evidence type="ECO:0000313" key="5">
    <source>
        <dbReference type="Proteomes" id="UP001187471"/>
    </source>
</evidence>
<evidence type="ECO:0000259" key="3">
    <source>
        <dbReference type="PROSITE" id="PS51649"/>
    </source>
</evidence>
<dbReference type="InterPro" id="IPR027356">
    <property type="entry name" value="NPH3_dom"/>
</dbReference>
<proteinExistence type="inferred from homology"/>
<accession>A0AA88RE49</accession>
<dbReference type="PANTHER" id="PTHR32370">
    <property type="entry name" value="OS12G0117600 PROTEIN"/>
    <property type="match status" value="1"/>
</dbReference>
<feature type="domain" description="NPH3" evidence="3">
    <location>
        <begin position="1"/>
        <end position="252"/>
    </location>
</feature>
<keyword evidence="1" id="KW-0833">Ubl conjugation pathway</keyword>
<evidence type="ECO:0000256" key="2">
    <source>
        <dbReference type="PROSITE-ProRule" id="PRU00982"/>
    </source>
</evidence>
<reference evidence="4" key="1">
    <citation type="submission" date="2022-12" db="EMBL/GenBank/DDBJ databases">
        <title>Draft genome assemblies for two species of Escallonia (Escalloniales).</title>
        <authorList>
            <person name="Chanderbali A."/>
            <person name="Dervinis C."/>
            <person name="Anghel I."/>
            <person name="Soltis D."/>
            <person name="Soltis P."/>
            <person name="Zapata F."/>
        </authorList>
    </citation>
    <scope>NUCLEOTIDE SEQUENCE</scope>
    <source>
        <strain evidence="4">UCBG92.1500</strain>
        <tissue evidence="4">Leaf</tissue>
    </source>
</reference>
<organism evidence="4 5">
    <name type="scientific">Escallonia rubra</name>
    <dbReference type="NCBI Taxonomy" id="112253"/>
    <lineage>
        <taxon>Eukaryota</taxon>
        <taxon>Viridiplantae</taxon>
        <taxon>Streptophyta</taxon>
        <taxon>Embryophyta</taxon>
        <taxon>Tracheophyta</taxon>
        <taxon>Spermatophyta</taxon>
        <taxon>Magnoliopsida</taxon>
        <taxon>eudicotyledons</taxon>
        <taxon>Gunneridae</taxon>
        <taxon>Pentapetalae</taxon>
        <taxon>asterids</taxon>
        <taxon>campanulids</taxon>
        <taxon>Escalloniales</taxon>
        <taxon>Escalloniaceae</taxon>
        <taxon>Escallonia</taxon>
    </lineage>
</organism>
<comment type="similarity">
    <text evidence="2">Belongs to the NPH3 family.</text>
</comment>
<dbReference type="EMBL" id="JAVXUO010000933">
    <property type="protein sequence ID" value="KAK2987829.1"/>
    <property type="molecule type" value="Genomic_DNA"/>
</dbReference>
<protein>
    <recommendedName>
        <fullName evidence="3">NPH3 domain-containing protein</fullName>
    </recommendedName>
</protein>
<comment type="caution">
    <text evidence="4">The sequence shown here is derived from an EMBL/GenBank/DDBJ whole genome shotgun (WGS) entry which is preliminary data.</text>
</comment>
<keyword evidence="5" id="KW-1185">Reference proteome</keyword>
<sequence>MGPQPPPPSLVTASVPSFSGAATNSSFWGNISSLRSSIGRIAAELDRRREALRLCCCDGEERPDGLAFRKLSSLTIPSENEQRKLIETVIANLPQEKTSRSSMATRILFGLLRTTKILNASEECKAALEKKIGSQLEQATLDDLLIPSYSYLNETLYDVDSVERILGYFLDGFEVRSASKIEGEDENSGVRSAALMLVGKLIDGYLSEIASDANLKPEKFYKLVVALPDHARLFNDDVPHPTGCQEDGAIEN</sequence>
<dbReference type="AlphaFoldDB" id="A0AA88RE49"/>
<dbReference type="InterPro" id="IPR043454">
    <property type="entry name" value="NPH3/RPT2-like"/>
</dbReference>
<evidence type="ECO:0000313" key="4">
    <source>
        <dbReference type="EMBL" id="KAK2987829.1"/>
    </source>
</evidence>
<evidence type="ECO:0000256" key="1">
    <source>
        <dbReference type="ARBA" id="ARBA00022786"/>
    </source>
</evidence>
<gene>
    <name evidence="4" type="ORF">RJ640_010611</name>
</gene>
<name>A0AA88RE49_9ASTE</name>